<evidence type="ECO:0000313" key="2">
    <source>
        <dbReference type="Proteomes" id="UP000243024"/>
    </source>
</evidence>
<dbReference type="EMBL" id="JXBB01000015">
    <property type="protein sequence ID" value="OAR04491.1"/>
    <property type="molecule type" value="Genomic_DNA"/>
</dbReference>
<organism evidence="1 2">
    <name type="scientific">Hydrogenibacillus schlegelii</name>
    <name type="common">Bacillus schlegelii</name>
    <dbReference type="NCBI Taxonomy" id="1484"/>
    <lineage>
        <taxon>Bacteria</taxon>
        <taxon>Bacillati</taxon>
        <taxon>Bacillota</taxon>
        <taxon>Bacilli</taxon>
        <taxon>Bacillales</taxon>
        <taxon>Bacillales Family X. Incertae Sedis</taxon>
        <taxon>Hydrogenibacillus</taxon>
    </lineage>
</organism>
<dbReference type="Proteomes" id="UP000243024">
    <property type="component" value="Unassembled WGS sequence"/>
</dbReference>
<keyword evidence="2" id="KW-1185">Reference proteome</keyword>
<gene>
    <name evidence="1" type="ORF">SA87_01865</name>
</gene>
<reference evidence="1 2" key="1">
    <citation type="submission" date="2015-09" db="EMBL/GenBank/DDBJ databases">
        <title>Draft genome sequence of Hydrogenibacillus schlegelii DSM 2000.</title>
        <authorList>
            <person name="Hemp J."/>
        </authorList>
    </citation>
    <scope>NUCLEOTIDE SEQUENCE [LARGE SCALE GENOMIC DNA]</scope>
    <source>
        <strain evidence="1 2">MA 48</strain>
    </source>
</reference>
<evidence type="ECO:0000313" key="1">
    <source>
        <dbReference type="EMBL" id="OAR04491.1"/>
    </source>
</evidence>
<dbReference type="OrthoDB" id="2583024at2"/>
<dbReference type="STRING" id="1484.SA87_01865"/>
<comment type="caution">
    <text evidence="1">The sequence shown here is derived from an EMBL/GenBank/DDBJ whole genome shotgun (WGS) entry which is preliminary data.</text>
</comment>
<protein>
    <submittedName>
        <fullName evidence="1">Uncharacterized protein</fullName>
    </submittedName>
</protein>
<sequence>MSLKFSELYAGKSVRGLILSKKLTDLNGHRVEMKGYMAPPLQPRLDFFVLTRVPLALCPFCSSDADWPEDIVVIYLPQGKTIEATEKPVRVVGKLDVGPYTDDKTGFVSLVRIYAERVEVIN</sequence>
<dbReference type="AlphaFoldDB" id="A0A132N894"/>
<dbReference type="Gene3D" id="2.40.50.870">
    <property type="entry name" value="Protein of unknown function (DUF3299)"/>
    <property type="match status" value="1"/>
</dbReference>
<name>A0A132N894_HYDSH</name>
<accession>A0A132N894</accession>
<proteinExistence type="predicted"/>